<gene>
    <name evidence="2" type="ORF">C5613_36965</name>
</gene>
<dbReference type="Gene3D" id="3.10.450.50">
    <property type="match status" value="1"/>
</dbReference>
<proteinExistence type="predicted"/>
<evidence type="ECO:0000313" key="3">
    <source>
        <dbReference type="Proteomes" id="UP000239290"/>
    </source>
</evidence>
<comment type="caution">
    <text evidence="2">The sequence shown here is derived from an EMBL/GenBank/DDBJ whole genome shotgun (WGS) entry which is preliminary data.</text>
</comment>
<dbReference type="SUPFAM" id="SSF54427">
    <property type="entry name" value="NTF2-like"/>
    <property type="match status" value="1"/>
</dbReference>
<dbReference type="EMBL" id="PUIO01000067">
    <property type="protein sequence ID" value="PQP16079.1"/>
    <property type="molecule type" value="Genomic_DNA"/>
</dbReference>
<accession>A0A2S8IN16</accession>
<dbReference type="CDD" id="cd00531">
    <property type="entry name" value="NTF2_like"/>
    <property type="match status" value="1"/>
</dbReference>
<evidence type="ECO:0000313" key="2">
    <source>
        <dbReference type="EMBL" id="PQP16079.1"/>
    </source>
</evidence>
<name>A0A2S8IN16_RHOOP</name>
<evidence type="ECO:0000259" key="1">
    <source>
        <dbReference type="Pfam" id="PF13577"/>
    </source>
</evidence>
<dbReference type="AlphaFoldDB" id="A0A2S8IN16"/>
<dbReference type="Proteomes" id="UP000239290">
    <property type="component" value="Unassembled WGS sequence"/>
</dbReference>
<dbReference type="InterPro" id="IPR037401">
    <property type="entry name" value="SnoaL-like"/>
</dbReference>
<dbReference type="InterPro" id="IPR032710">
    <property type="entry name" value="NTF2-like_dom_sf"/>
</dbReference>
<organism evidence="2 3">
    <name type="scientific">Rhodococcus opacus</name>
    <name type="common">Nocardia opaca</name>
    <dbReference type="NCBI Taxonomy" id="37919"/>
    <lineage>
        <taxon>Bacteria</taxon>
        <taxon>Bacillati</taxon>
        <taxon>Actinomycetota</taxon>
        <taxon>Actinomycetes</taxon>
        <taxon>Mycobacteriales</taxon>
        <taxon>Nocardiaceae</taxon>
        <taxon>Rhodococcus</taxon>
    </lineage>
</organism>
<reference evidence="3" key="1">
    <citation type="submission" date="2018-02" db="EMBL/GenBank/DDBJ databases">
        <title>Draft genome sequencing of Rhodococcus opacus KU647198.</title>
        <authorList>
            <person name="Zheng B.-X."/>
        </authorList>
    </citation>
    <scope>NUCLEOTIDE SEQUENCE [LARGE SCALE GENOMIC DNA]</scope>
    <source>
        <strain evidence="3">04-OD7</strain>
    </source>
</reference>
<feature type="domain" description="SnoaL-like" evidence="1">
    <location>
        <begin position="14"/>
        <end position="139"/>
    </location>
</feature>
<sequence length="170" mass="19628">MDIRPRRGDQVKFDDYRQIQNLIYRYPYLLDAGRLPEMGELFAHADIYIDGSLAIRSDARAVADLWARYVKIYPNGTPRTHHIATNLIIEDDGPDVIRAHSYVLVVQNPPGVPLNPITAGDYLDRFVKAGDGWRFSERRVGNDLFGEMAHHLLEPMNIRDDTRPQRWEDV</sequence>
<protein>
    <submittedName>
        <fullName evidence="2">Nuclear transport factor 2 family protein</fullName>
    </submittedName>
</protein>
<dbReference type="Pfam" id="PF13577">
    <property type="entry name" value="SnoaL_4"/>
    <property type="match status" value="1"/>
</dbReference>